<dbReference type="RefSeq" id="WP_380901614.1">
    <property type="nucleotide sequence ID" value="NZ_JBHUEG010000007.1"/>
</dbReference>
<dbReference type="Proteomes" id="UP001597545">
    <property type="component" value="Unassembled WGS sequence"/>
</dbReference>
<sequence length="685" mass="78567">MSTRKYILCTLFGLIGSTFAYGQDLIHHVPENAEFVTVINNKAIVKHSSFDKINEVLHKLGAFDALNSEREMPIKSIMDLALSYDRNAYVYKTSNDSLYYVGVLLPLKEGVNVDEELFATFKRLPSIDGYERRQAENGRTQVAWNQNTLFLLTGDFHYHYFEDGEVSRRYGIEVDSVDAAAIPSIWDDADATEAADSAVYDIATVPDTLVGVEVEEMIDAAADTAWMEVATDSIVDGEDTEWTAYDFEQAADTAAVDTAYLEAPMAMDTYYTDSYEVDGYSDSLYQEQAARQAKNDSLRNQAFVNWLASDFTNYLQPTASIRKHKEILQYDKNNTLVHMWVKDLDEVYRNAIPYDVLNMSVGFNMKNLDYGYEDAVFDLIQDKHTLKLTGSIGLDNDVQRILGTIYKNKMNRKFSKYIPENHLGYLAVNINTEAYLKSLPALFDRWYAPLVYNYADLLHIAGTALEIAIDERAISNVMQGDHVVFINDLKKVTTEYTDYEYDEDYNYKEVKKTKEEHIPNFLWMFTSKDQRLFEMILAYAEKKEKATQDQGIYTFQEKEKDMPLHILFKDDMVFVSNDREQLSDIGANRFKGSTNAYVKKQLYSNTMSAVVHASEIPKTMEKLEIPVVDDWRKFVEELSQYGDITLKANSRNTKRITGEIAIEFPKKGNNAMQYLLQYLSDYVTP</sequence>
<keyword evidence="1" id="KW-0732">Signal</keyword>
<feature type="chain" id="PRO_5047502640" description="DUF4836 family protein" evidence="1">
    <location>
        <begin position="23"/>
        <end position="685"/>
    </location>
</feature>
<name>A0ABW5KDX4_9SPHI</name>
<organism evidence="2 3">
    <name type="scientific">Sphingobacterium suaedae</name>
    <dbReference type="NCBI Taxonomy" id="1686402"/>
    <lineage>
        <taxon>Bacteria</taxon>
        <taxon>Pseudomonadati</taxon>
        <taxon>Bacteroidota</taxon>
        <taxon>Sphingobacteriia</taxon>
        <taxon>Sphingobacteriales</taxon>
        <taxon>Sphingobacteriaceae</taxon>
        <taxon>Sphingobacterium</taxon>
    </lineage>
</organism>
<evidence type="ECO:0000313" key="2">
    <source>
        <dbReference type="EMBL" id="MFD2547142.1"/>
    </source>
</evidence>
<feature type="signal peptide" evidence="1">
    <location>
        <begin position="1"/>
        <end position="22"/>
    </location>
</feature>
<evidence type="ECO:0000313" key="3">
    <source>
        <dbReference type="Proteomes" id="UP001597545"/>
    </source>
</evidence>
<accession>A0ABW5KDX4</accession>
<keyword evidence="3" id="KW-1185">Reference proteome</keyword>
<comment type="caution">
    <text evidence="2">The sequence shown here is derived from an EMBL/GenBank/DDBJ whole genome shotgun (WGS) entry which is preliminary data.</text>
</comment>
<evidence type="ECO:0008006" key="4">
    <source>
        <dbReference type="Google" id="ProtNLM"/>
    </source>
</evidence>
<proteinExistence type="predicted"/>
<gene>
    <name evidence="2" type="ORF">ACFSR5_05720</name>
</gene>
<evidence type="ECO:0000256" key="1">
    <source>
        <dbReference type="SAM" id="SignalP"/>
    </source>
</evidence>
<dbReference type="EMBL" id="JBHULR010000003">
    <property type="protein sequence ID" value="MFD2547142.1"/>
    <property type="molecule type" value="Genomic_DNA"/>
</dbReference>
<reference evidence="3" key="1">
    <citation type="journal article" date="2019" name="Int. J. Syst. Evol. Microbiol.">
        <title>The Global Catalogue of Microorganisms (GCM) 10K type strain sequencing project: providing services to taxonomists for standard genome sequencing and annotation.</title>
        <authorList>
            <consortium name="The Broad Institute Genomics Platform"/>
            <consortium name="The Broad Institute Genome Sequencing Center for Infectious Disease"/>
            <person name="Wu L."/>
            <person name="Ma J."/>
        </authorList>
    </citation>
    <scope>NUCLEOTIDE SEQUENCE [LARGE SCALE GENOMIC DNA]</scope>
    <source>
        <strain evidence="3">KCTC 42662</strain>
    </source>
</reference>
<protein>
    <recommendedName>
        <fullName evidence="4">DUF4836 family protein</fullName>
    </recommendedName>
</protein>